<evidence type="ECO:0000259" key="8">
    <source>
        <dbReference type="PROSITE" id="PS51263"/>
    </source>
</evidence>
<keyword evidence="4" id="KW-0677">Repeat</keyword>
<evidence type="ECO:0000256" key="5">
    <source>
        <dbReference type="ARBA" id="ARBA00023203"/>
    </source>
</evidence>
<keyword evidence="6" id="KW-0206">Cytoskeleton</keyword>
<dbReference type="CDD" id="cd11285">
    <property type="entry name" value="ADF_Twf-N_like"/>
    <property type="match status" value="1"/>
</dbReference>
<evidence type="ECO:0000256" key="3">
    <source>
        <dbReference type="ARBA" id="ARBA00022490"/>
    </source>
</evidence>
<organism evidence="9 10">
    <name type="scientific">Cichlidogyrus casuarinus</name>
    <dbReference type="NCBI Taxonomy" id="1844966"/>
    <lineage>
        <taxon>Eukaryota</taxon>
        <taxon>Metazoa</taxon>
        <taxon>Spiralia</taxon>
        <taxon>Lophotrochozoa</taxon>
        <taxon>Platyhelminthes</taxon>
        <taxon>Monogenea</taxon>
        <taxon>Monopisthocotylea</taxon>
        <taxon>Dactylogyridea</taxon>
        <taxon>Ancyrocephalidae</taxon>
        <taxon>Cichlidogyrus</taxon>
    </lineage>
</organism>
<dbReference type="PANTHER" id="PTHR13759:SF1">
    <property type="entry name" value="TWINFILIN"/>
    <property type="match status" value="1"/>
</dbReference>
<comment type="subunit">
    <text evidence="7">Interacts with G-actin; ADP-actin form.</text>
</comment>
<dbReference type="AlphaFoldDB" id="A0ABD2PRH5"/>
<protein>
    <submittedName>
        <fullName evidence="9">Twinfilin-1</fullName>
    </submittedName>
</protein>
<dbReference type="Pfam" id="PF00241">
    <property type="entry name" value="Cofilin_ADF"/>
    <property type="match status" value="1"/>
</dbReference>
<dbReference type="InterPro" id="IPR002108">
    <property type="entry name" value="ADF-H"/>
</dbReference>
<dbReference type="GO" id="GO:0005856">
    <property type="term" value="C:cytoskeleton"/>
    <property type="evidence" value="ECO:0007669"/>
    <property type="project" value="UniProtKB-SubCell"/>
</dbReference>
<evidence type="ECO:0000313" key="10">
    <source>
        <dbReference type="Proteomes" id="UP001626550"/>
    </source>
</evidence>
<proteinExistence type="inferred from homology"/>
<comment type="subcellular location">
    <subcellularLocation>
        <location evidence="1">Cytoplasm</location>
        <location evidence="1">Cytoskeleton</location>
    </subcellularLocation>
</comment>
<gene>
    <name evidence="9" type="primary">TWF1</name>
    <name evidence="9" type="ORF">Ciccas_011494</name>
</gene>
<evidence type="ECO:0000256" key="7">
    <source>
        <dbReference type="ARBA" id="ARBA00038532"/>
    </source>
</evidence>
<dbReference type="GO" id="GO:0003779">
    <property type="term" value="F:actin binding"/>
    <property type="evidence" value="ECO:0007669"/>
    <property type="project" value="UniProtKB-KW"/>
</dbReference>
<accession>A0ABD2PRH5</accession>
<feature type="domain" description="ADF-H" evidence="8">
    <location>
        <begin position="1"/>
        <end position="135"/>
    </location>
</feature>
<dbReference type="InterPro" id="IPR029006">
    <property type="entry name" value="ADF-H/Gelsolin-like_dom_sf"/>
</dbReference>
<dbReference type="SUPFAM" id="SSF55753">
    <property type="entry name" value="Actin depolymerizing proteins"/>
    <property type="match status" value="2"/>
</dbReference>
<keyword evidence="10" id="KW-1185">Reference proteome</keyword>
<evidence type="ECO:0000256" key="2">
    <source>
        <dbReference type="ARBA" id="ARBA00009557"/>
    </source>
</evidence>
<evidence type="ECO:0000256" key="6">
    <source>
        <dbReference type="ARBA" id="ARBA00023212"/>
    </source>
</evidence>
<dbReference type="InterPro" id="IPR028458">
    <property type="entry name" value="Twinfilin"/>
</dbReference>
<dbReference type="PANTHER" id="PTHR13759">
    <property type="entry name" value="TWINFILIN"/>
    <property type="match status" value="1"/>
</dbReference>
<evidence type="ECO:0000256" key="1">
    <source>
        <dbReference type="ARBA" id="ARBA00004245"/>
    </source>
</evidence>
<reference evidence="9 10" key="1">
    <citation type="submission" date="2024-11" db="EMBL/GenBank/DDBJ databases">
        <title>Adaptive evolution of stress response genes in parasites aligns with host niche diversity.</title>
        <authorList>
            <person name="Hahn C."/>
            <person name="Resl P."/>
        </authorList>
    </citation>
    <scope>NUCLEOTIDE SEQUENCE [LARGE SCALE GENOMIC DNA]</scope>
    <source>
        <strain evidence="9">EGGRZ-B1_66</strain>
        <tissue evidence="9">Body</tissue>
    </source>
</reference>
<keyword evidence="3" id="KW-0963">Cytoplasm</keyword>
<name>A0ABD2PRH5_9PLAT</name>
<keyword evidence="5" id="KW-0009">Actin-binding</keyword>
<sequence>MHSRIGEPLLQFFGRAKASEHGIRSFVVKIDTETESLELDHDNLAKSTNWEEDFVTFVEKLPLNLAPCYVFFGHDHKEWTLICWIPDDAPVLEKMLYSSTKAELIKQFGLDVIKYRISWSYNQPLSLKEYKLHVAAEGTDSALTLEERERKEAEKNEIAHTGLHMQNQNFQGIDFKISACAEQSLSKFSSDEINLSCLTIDLEKEQIELKQEESRADPEAMVKLCSGPSCYMLYRFSARSPAGETVPFVCEFLCGRGHSLMQIFVTLTVATVARSKVGCCTQAASRPCWIASSISSV</sequence>
<evidence type="ECO:0000313" key="9">
    <source>
        <dbReference type="EMBL" id="KAL3309949.1"/>
    </source>
</evidence>
<evidence type="ECO:0000256" key="4">
    <source>
        <dbReference type="ARBA" id="ARBA00022737"/>
    </source>
</evidence>
<comment type="similarity">
    <text evidence="2">Belongs to the actin-binding proteins ADF family. Twinfilin subfamily.</text>
</comment>
<dbReference type="EMBL" id="JBJKFK010003395">
    <property type="protein sequence ID" value="KAL3309949.1"/>
    <property type="molecule type" value="Genomic_DNA"/>
</dbReference>
<dbReference type="Gene3D" id="3.40.20.10">
    <property type="entry name" value="Severin"/>
    <property type="match status" value="2"/>
</dbReference>
<dbReference type="PROSITE" id="PS51263">
    <property type="entry name" value="ADF_H"/>
    <property type="match status" value="1"/>
</dbReference>
<dbReference type="Proteomes" id="UP001626550">
    <property type="component" value="Unassembled WGS sequence"/>
</dbReference>
<dbReference type="SMART" id="SM00102">
    <property type="entry name" value="ADF"/>
    <property type="match status" value="1"/>
</dbReference>
<comment type="caution">
    <text evidence="9">The sequence shown here is derived from an EMBL/GenBank/DDBJ whole genome shotgun (WGS) entry which is preliminary data.</text>
</comment>